<dbReference type="SUPFAM" id="SSF53474">
    <property type="entry name" value="alpha/beta-Hydrolases"/>
    <property type="match status" value="1"/>
</dbReference>
<dbReference type="InterPro" id="IPR001849">
    <property type="entry name" value="PH_domain"/>
</dbReference>
<evidence type="ECO:0000313" key="4">
    <source>
        <dbReference type="EMBL" id="OQR98595.1"/>
    </source>
</evidence>
<organism evidence="4 5">
    <name type="scientific">Achlya hypogyna</name>
    <name type="common">Oomycete</name>
    <name type="synonym">Protoachlya hypogyna</name>
    <dbReference type="NCBI Taxonomy" id="1202772"/>
    <lineage>
        <taxon>Eukaryota</taxon>
        <taxon>Sar</taxon>
        <taxon>Stramenopiles</taxon>
        <taxon>Oomycota</taxon>
        <taxon>Saprolegniomycetes</taxon>
        <taxon>Saprolegniales</taxon>
        <taxon>Achlyaceae</taxon>
        <taxon>Achlya</taxon>
    </lineage>
</organism>
<dbReference type="Proteomes" id="UP000243579">
    <property type="component" value="Unassembled WGS sequence"/>
</dbReference>
<evidence type="ECO:0000313" key="5">
    <source>
        <dbReference type="Proteomes" id="UP000243579"/>
    </source>
</evidence>
<feature type="compositionally biased region" description="Basic residues" evidence="1">
    <location>
        <begin position="233"/>
        <end position="249"/>
    </location>
</feature>
<dbReference type="Gene3D" id="3.30.1520.10">
    <property type="entry name" value="Phox-like domain"/>
    <property type="match status" value="1"/>
</dbReference>
<dbReference type="OrthoDB" id="69269at2759"/>
<dbReference type="GO" id="GO:0005737">
    <property type="term" value="C:cytoplasm"/>
    <property type="evidence" value="ECO:0007669"/>
    <property type="project" value="TreeGrafter"/>
</dbReference>
<feature type="domain" description="DDHD" evidence="3">
    <location>
        <begin position="444"/>
        <end position="590"/>
    </location>
</feature>
<dbReference type="InterPro" id="IPR029058">
    <property type="entry name" value="AB_hydrolase_fold"/>
</dbReference>
<dbReference type="STRING" id="1202772.A0A1V9ZKT4"/>
<dbReference type="GO" id="GO:0035091">
    <property type="term" value="F:phosphatidylinositol binding"/>
    <property type="evidence" value="ECO:0007669"/>
    <property type="project" value="InterPro"/>
</dbReference>
<sequence length="1003" mass="112042">MTDIVDLPPAALADFRALMEDVAATAEAAATAAKNLEPLGVDASVLRSAVDAAKTALEECSLAVHHAMQCLIVRFQDGEIVPHASETSDEPPPTTGIYSPDTAGESSMSESESDELATDEEEEEEDGDDDTDSEAVQDVVPVYGVEAANLNELVVSRIETALGDATKFAEFKQQAMEFGTNRQSALAFYTYLESIMTEAMVDEFILDFARLLANDEQRLSLLRAHGACLHLRQQQKRHEAKKPKGHIGRKTSLTSSCGTEADDYFPTELHLSTVNHLMFIIHGIGQHGDFKEGERKNWDGTPGTMGDNYIFRDLFRALQETHFKEVPIALEMQSIEWHEELHEPTGVDAVFDIICPEGSSGIRQFNKETFMDLLYYLSPQYGQIIVDSVTEQLNSKYKIFLEEHPGWNGKVSIFGHSLGSVITYDILTHSAGEVAKNGVRFKGLDFAVENFFGAGSPVPVMILSRGDLDLTDGKFTPGIKMPNCKHYFNIFHPIDPIAYRVEPLIHPDMHEKPPVQLIPAQSCKGIGFAKMQEMLERITPPGFGFQSRIDYVMRRRKREGVIELAYAAGSHSSYWDSEDVVLLCLMQICRPVAEKLRRYMSAQQPLPSMAPRGVVPITPHSPVQLVTTAHVRERSTGYWHTRTLLLDHKRVYVMKTVEHVVCRKRWSLHLTPKTVVEYGDDIFTLRVIPEDAKVSHSFKDVASSFLSSSGNGKLNSIQVLKAATTDLRDEWLEALQDAIDRLSSSSRRHTSDIAGMDLPQGTTVDYFGATKTSLLGAKTHKAKTWYEGQGFATRWFVLHDTTLSCYENCPNLVSFAHFPLARSTIYGYPKRCLFRAVTPSGTSMDFKLKDTTVYELWRAHMASVEKARMVVQEDIADKSALVVSLDTQLHTKHRLGVQTYVVLTDDKGSYAAFEIRIQNGDKAATVLRRYSAFRQLHRELRELFPHEQMPPLPPTRLWAKLDPVYLAAKCNDLNSYLTSIESICTTAAAAAILQAFLDVDSSL</sequence>
<feature type="region of interest" description="Disordered" evidence="1">
    <location>
        <begin position="233"/>
        <end position="254"/>
    </location>
</feature>
<dbReference type="InterPro" id="IPR058055">
    <property type="entry name" value="PA-PLA1"/>
</dbReference>
<accession>A0A1V9ZKT4</accession>
<dbReference type="GO" id="GO:0046872">
    <property type="term" value="F:metal ion binding"/>
    <property type="evidence" value="ECO:0007669"/>
    <property type="project" value="InterPro"/>
</dbReference>
<dbReference type="InterPro" id="IPR036871">
    <property type="entry name" value="PX_dom_sf"/>
</dbReference>
<dbReference type="CDD" id="cd06093">
    <property type="entry name" value="PX_domain"/>
    <property type="match status" value="1"/>
</dbReference>
<dbReference type="Pfam" id="PF23202">
    <property type="entry name" value="PAH_ZNF598"/>
    <property type="match status" value="1"/>
</dbReference>
<dbReference type="SUPFAM" id="SSF64268">
    <property type="entry name" value="PX domain"/>
    <property type="match status" value="1"/>
</dbReference>
<dbReference type="InterPro" id="IPR001683">
    <property type="entry name" value="PX_dom"/>
</dbReference>
<reference evidence="4 5" key="1">
    <citation type="journal article" date="2014" name="Genome Biol. Evol.">
        <title>The secreted proteins of Achlya hypogyna and Thraustotheca clavata identify the ancestral oomycete secretome and reveal gene acquisitions by horizontal gene transfer.</title>
        <authorList>
            <person name="Misner I."/>
            <person name="Blouin N."/>
            <person name="Leonard G."/>
            <person name="Richards T.A."/>
            <person name="Lane C.E."/>
        </authorList>
    </citation>
    <scope>NUCLEOTIDE SEQUENCE [LARGE SCALE GENOMIC DNA]</scope>
    <source>
        <strain evidence="4 5">ATCC 48635</strain>
    </source>
</reference>
<feature type="region of interest" description="Disordered" evidence="1">
    <location>
        <begin position="83"/>
        <end position="135"/>
    </location>
</feature>
<protein>
    <submittedName>
        <fullName evidence="4">Phospholipase</fullName>
    </submittedName>
</protein>
<dbReference type="PROSITE" id="PS51043">
    <property type="entry name" value="DDHD"/>
    <property type="match status" value="1"/>
</dbReference>
<comment type="caution">
    <text evidence="4">The sequence shown here is derived from an EMBL/GenBank/DDBJ whole genome shotgun (WGS) entry which is preliminary data.</text>
</comment>
<proteinExistence type="predicted"/>
<dbReference type="InterPro" id="IPR057634">
    <property type="entry name" value="PAH_ZNF598/HEL2"/>
</dbReference>
<keyword evidence="5" id="KW-1185">Reference proteome</keyword>
<evidence type="ECO:0000256" key="1">
    <source>
        <dbReference type="SAM" id="MobiDB-lite"/>
    </source>
</evidence>
<dbReference type="InterPro" id="IPR004177">
    <property type="entry name" value="DDHD_dom"/>
</dbReference>
<dbReference type="PANTHER" id="PTHR23509:SF10">
    <property type="entry name" value="LD21067P"/>
    <property type="match status" value="1"/>
</dbReference>
<gene>
    <name evidence="4" type="ORF">ACHHYP_08335</name>
</gene>
<evidence type="ECO:0000259" key="3">
    <source>
        <dbReference type="PROSITE" id="PS51043"/>
    </source>
</evidence>
<name>A0A1V9ZKT4_ACHHY</name>
<dbReference type="EMBL" id="JNBR01000082">
    <property type="protein sequence ID" value="OQR98595.1"/>
    <property type="molecule type" value="Genomic_DNA"/>
</dbReference>
<dbReference type="SMART" id="SM00312">
    <property type="entry name" value="PX"/>
    <property type="match status" value="1"/>
</dbReference>
<dbReference type="SUPFAM" id="SSF50729">
    <property type="entry name" value="PH domain-like"/>
    <property type="match status" value="1"/>
</dbReference>
<dbReference type="SMART" id="SM00233">
    <property type="entry name" value="PH"/>
    <property type="match status" value="2"/>
</dbReference>
<dbReference type="PANTHER" id="PTHR23509">
    <property type="entry name" value="PA-PL1 PHOSPHOLIPASE FAMILY"/>
    <property type="match status" value="1"/>
</dbReference>
<dbReference type="GO" id="GO:0004620">
    <property type="term" value="F:phospholipase activity"/>
    <property type="evidence" value="ECO:0007669"/>
    <property type="project" value="TreeGrafter"/>
</dbReference>
<feature type="compositionally biased region" description="Acidic residues" evidence="1">
    <location>
        <begin position="111"/>
        <end position="135"/>
    </location>
</feature>
<feature type="domain" description="PX" evidence="2">
    <location>
        <begin position="891"/>
        <end position="1003"/>
    </location>
</feature>
<evidence type="ECO:0000259" key="2">
    <source>
        <dbReference type="PROSITE" id="PS50195"/>
    </source>
</evidence>
<dbReference type="SMART" id="SM01127">
    <property type="entry name" value="DDHD"/>
    <property type="match status" value="1"/>
</dbReference>
<dbReference type="AlphaFoldDB" id="A0A1V9ZKT4"/>
<dbReference type="Pfam" id="PF02862">
    <property type="entry name" value="DDHD"/>
    <property type="match status" value="1"/>
</dbReference>
<dbReference type="Pfam" id="PF00787">
    <property type="entry name" value="PX"/>
    <property type="match status" value="1"/>
</dbReference>
<dbReference type="PROSITE" id="PS50195">
    <property type="entry name" value="PX"/>
    <property type="match status" value="1"/>
</dbReference>